<feature type="region of interest" description="Disordered" evidence="1">
    <location>
        <begin position="98"/>
        <end position="141"/>
    </location>
</feature>
<evidence type="ECO:0000313" key="3">
    <source>
        <dbReference type="Proteomes" id="UP001367508"/>
    </source>
</evidence>
<evidence type="ECO:0000256" key="1">
    <source>
        <dbReference type="SAM" id="MobiDB-lite"/>
    </source>
</evidence>
<protein>
    <submittedName>
        <fullName evidence="2">Uncharacterized protein</fullName>
    </submittedName>
</protein>
<reference evidence="2 3" key="1">
    <citation type="submission" date="2024-01" db="EMBL/GenBank/DDBJ databases">
        <title>The genomes of 5 underutilized Papilionoideae crops provide insights into root nodulation and disease resistanc.</title>
        <authorList>
            <person name="Jiang F."/>
        </authorList>
    </citation>
    <scope>NUCLEOTIDE SEQUENCE [LARGE SCALE GENOMIC DNA]</scope>
    <source>
        <strain evidence="2">LVBAO_FW01</strain>
        <tissue evidence="2">Leaves</tissue>
    </source>
</reference>
<dbReference type="EMBL" id="JAYMYQ010000006">
    <property type="protein sequence ID" value="KAK7323449.1"/>
    <property type="molecule type" value="Genomic_DNA"/>
</dbReference>
<evidence type="ECO:0000313" key="2">
    <source>
        <dbReference type="EMBL" id="KAK7323449.1"/>
    </source>
</evidence>
<comment type="caution">
    <text evidence="2">The sequence shown here is derived from an EMBL/GenBank/DDBJ whole genome shotgun (WGS) entry which is preliminary data.</text>
</comment>
<accession>A0AAN9Q6P8</accession>
<gene>
    <name evidence="2" type="ORF">VNO77_26922</name>
</gene>
<dbReference type="AlphaFoldDB" id="A0AAN9Q6P8"/>
<sequence length="141" mass="14895">MVPGQRRVKVKEEGSTTIHDVHKLERVRCLIALGEGMSGVVVGASTIKGRNPLRVSPSEKRSQLPKKEKTISFAVVVLIKDGKSLTHGEIDAYTIAAAENKGSKSGGDADGGTSEEGDDEPTTFTLEVGKANANYGGDGWD</sequence>
<dbReference type="Proteomes" id="UP001367508">
    <property type="component" value="Unassembled WGS sequence"/>
</dbReference>
<name>A0AAN9Q6P8_CANGL</name>
<organism evidence="2 3">
    <name type="scientific">Canavalia gladiata</name>
    <name type="common">Sword bean</name>
    <name type="synonym">Dolichos gladiatus</name>
    <dbReference type="NCBI Taxonomy" id="3824"/>
    <lineage>
        <taxon>Eukaryota</taxon>
        <taxon>Viridiplantae</taxon>
        <taxon>Streptophyta</taxon>
        <taxon>Embryophyta</taxon>
        <taxon>Tracheophyta</taxon>
        <taxon>Spermatophyta</taxon>
        <taxon>Magnoliopsida</taxon>
        <taxon>eudicotyledons</taxon>
        <taxon>Gunneridae</taxon>
        <taxon>Pentapetalae</taxon>
        <taxon>rosids</taxon>
        <taxon>fabids</taxon>
        <taxon>Fabales</taxon>
        <taxon>Fabaceae</taxon>
        <taxon>Papilionoideae</taxon>
        <taxon>50 kb inversion clade</taxon>
        <taxon>NPAAA clade</taxon>
        <taxon>indigoferoid/millettioid clade</taxon>
        <taxon>Phaseoleae</taxon>
        <taxon>Canavalia</taxon>
    </lineage>
</organism>
<proteinExistence type="predicted"/>
<keyword evidence="3" id="KW-1185">Reference proteome</keyword>